<keyword evidence="2" id="KW-1185">Reference proteome</keyword>
<keyword evidence="1" id="KW-0378">Hydrolase</keyword>
<protein>
    <submittedName>
        <fullName evidence="1">ATP-dependent Clp protease proteolytic subunit-related protein chloroplastic-like</fullName>
    </submittedName>
</protein>
<comment type="caution">
    <text evidence="1">The sequence shown here is derived from an EMBL/GenBank/DDBJ whole genome shotgun (WGS) entry which is preliminary data.</text>
</comment>
<dbReference type="Pfam" id="PF00574">
    <property type="entry name" value="CLP_protease"/>
    <property type="match status" value="1"/>
</dbReference>
<name>A0A392NF49_9FABA</name>
<evidence type="ECO:0000313" key="1">
    <source>
        <dbReference type="EMBL" id="MCH98420.1"/>
    </source>
</evidence>
<dbReference type="GO" id="GO:0006508">
    <property type="term" value="P:proteolysis"/>
    <property type="evidence" value="ECO:0007669"/>
    <property type="project" value="UniProtKB-KW"/>
</dbReference>
<organism evidence="1 2">
    <name type="scientific">Trifolium medium</name>
    <dbReference type="NCBI Taxonomy" id="97028"/>
    <lineage>
        <taxon>Eukaryota</taxon>
        <taxon>Viridiplantae</taxon>
        <taxon>Streptophyta</taxon>
        <taxon>Embryophyta</taxon>
        <taxon>Tracheophyta</taxon>
        <taxon>Spermatophyta</taxon>
        <taxon>Magnoliopsida</taxon>
        <taxon>eudicotyledons</taxon>
        <taxon>Gunneridae</taxon>
        <taxon>Pentapetalae</taxon>
        <taxon>rosids</taxon>
        <taxon>fabids</taxon>
        <taxon>Fabales</taxon>
        <taxon>Fabaceae</taxon>
        <taxon>Papilionoideae</taxon>
        <taxon>50 kb inversion clade</taxon>
        <taxon>NPAAA clade</taxon>
        <taxon>Hologalegina</taxon>
        <taxon>IRL clade</taxon>
        <taxon>Trifolieae</taxon>
        <taxon>Trifolium</taxon>
    </lineage>
</organism>
<dbReference type="AlphaFoldDB" id="A0A392NF49"/>
<dbReference type="EMBL" id="LXQA010037532">
    <property type="protein sequence ID" value="MCH98420.1"/>
    <property type="molecule type" value="Genomic_DNA"/>
</dbReference>
<dbReference type="SUPFAM" id="SSF52096">
    <property type="entry name" value="ClpP/crotonase"/>
    <property type="match status" value="1"/>
</dbReference>
<keyword evidence="1" id="KW-0645">Protease</keyword>
<dbReference type="Gene3D" id="3.90.226.10">
    <property type="entry name" value="2-enoyl-CoA Hydratase, Chain A, domain 1"/>
    <property type="match status" value="1"/>
</dbReference>
<dbReference type="InterPro" id="IPR029045">
    <property type="entry name" value="ClpP/crotonase-like_dom_sf"/>
</dbReference>
<dbReference type="InterPro" id="IPR023562">
    <property type="entry name" value="ClpP/TepA"/>
</dbReference>
<reference evidence="1 2" key="1">
    <citation type="journal article" date="2018" name="Front. Plant Sci.">
        <title>Red Clover (Trifolium pratense) and Zigzag Clover (T. medium) - A Picture of Genomic Similarities and Differences.</title>
        <authorList>
            <person name="Dluhosova J."/>
            <person name="Istvanek J."/>
            <person name="Nedelnik J."/>
            <person name="Repkova J."/>
        </authorList>
    </citation>
    <scope>NUCLEOTIDE SEQUENCE [LARGE SCALE GENOMIC DNA]</scope>
    <source>
        <strain evidence="2">cv. 10/8</strain>
        <tissue evidence="1">Leaf</tissue>
    </source>
</reference>
<proteinExistence type="predicted"/>
<accession>A0A392NF49</accession>
<sequence length="90" mass="10042">MWVKAKELEASSEHYIDLLAKGIGKPRDEIAKEIQRTRFFLAQDAVDFGIADKIMDFGEQAYEKRDYNALRAARALKRGGGDPQASPSGL</sequence>
<dbReference type="Proteomes" id="UP000265520">
    <property type="component" value="Unassembled WGS sequence"/>
</dbReference>
<gene>
    <name evidence="1" type="ORF">A2U01_0019422</name>
</gene>
<dbReference type="GO" id="GO:0008233">
    <property type="term" value="F:peptidase activity"/>
    <property type="evidence" value="ECO:0007669"/>
    <property type="project" value="UniProtKB-KW"/>
</dbReference>
<evidence type="ECO:0000313" key="2">
    <source>
        <dbReference type="Proteomes" id="UP000265520"/>
    </source>
</evidence>